<comment type="caution">
    <text evidence="1">The sequence shown here is derived from an EMBL/GenBank/DDBJ whole genome shotgun (WGS) entry which is preliminary data.</text>
</comment>
<sequence>MSASSSNSTSGISINAFCSLAKSDFSISPWELTDTYSPAAIDIAPAIAPAKAAKTMGVRDALAAATPIIILEVDNIPSFAPKTAALNQLDLVT</sequence>
<dbReference type="EMBL" id="VSSQ01123904">
    <property type="protein sequence ID" value="MPN55070.1"/>
    <property type="molecule type" value="Genomic_DNA"/>
</dbReference>
<evidence type="ECO:0000313" key="1">
    <source>
        <dbReference type="EMBL" id="MPN55070.1"/>
    </source>
</evidence>
<proteinExistence type="predicted"/>
<accession>A0A645IW13</accession>
<name>A0A645IW13_9ZZZZ</name>
<dbReference type="AlphaFoldDB" id="A0A645IW13"/>
<protein>
    <submittedName>
        <fullName evidence="1">Uncharacterized protein</fullName>
    </submittedName>
</protein>
<reference evidence="1" key="1">
    <citation type="submission" date="2019-08" db="EMBL/GenBank/DDBJ databases">
        <authorList>
            <person name="Kucharzyk K."/>
            <person name="Murdoch R.W."/>
            <person name="Higgins S."/>
            <person name="Loffler F."/>
        </authorList>
    </citation>
    <scope>NUCLEOTIDE SEQUENCE</scope>
</reference>
<gene>
    <name evidence="1" type="ORF">SDC9_202749</name>
</gene>
<organism evidence="1">
    <name type="scientific">bioreactor metagenome</name>
    <dbReference type="NCBI Taxonomy" id="1076179"/>
    <lineage>
        <taxon>unclassified sequences</taxon>
        <taxon>metagenomes</taxon>
        <taxon>ecological metagenomes</taxon>
    </lineage>
</organism>